<organism evidence="8 9">
    <name type="scientific">Devosia honganensis</name>
    <dbReference type="NCBI Taxonomy" id="1610527"/>
    <lineage>
        <taxon>Bacteria</taxon>
        <taxon>Pseudomonadati</taxon>
        <taxon>Pseudomonadota</taxon>
        <taxon>Alphaproteobacteria</taxon>
        <taxon>Hyphomicrobiales</taxon>
        <taxon>Devosiaceae</taxon>
        <taxon>Devosia</taxon>
    </lineage>
</organism>
<accession>A0ABV7WZ60</accession>
<comment type="subcellular location">
    <subcellularLocation>
        <location evidence="1">Cell membrane</location>
        <topology evidence="1">Multi-pass membrane protein</topology>
    </subcellularLocation>
</comment>
<dbReference type="InterPro" id="IPR023845">
    <property type="entry name" value="DUF3817_TM"/>
</dbReference>
<keyword evidence="4 6" id="KW-1133">Transmembrane helix</keyword>
<dbReference type="RefSeq" id="WP_380095647.1">
    <property type="nucleotide sequence ID" value="NZ_JBHRYD010000001.1"/>
</dbReference>
<evidence type="ECO:0000313" key="9">
    <source>
        <dbReference type="Proteomes" id="UP001595613"/>
    </source>
</evidence>
<keyword evidence="2" id="KW-1003">Cell membrane</keyword>
<keyword evidence="3 6" id="KW-0812">Transmembrane</keyword>
<evidence type="ECO:0000256" key="5">
    <source>
        <dbReference type="ARBA" id="ARBA00023136"/>
    </source>
</evidence>
<keyword evidence="9" id="KW-1185">Reference proteome</keyword>
<keyword evidence="5 6" id="KW-0472">Membrane</keyword>
<evidence type="ECO:0000313" key="8">
    <source>
        <dbReference type="EMBL" id="MFC3704227.1"/>
    </source>
</evidence>
<evidence type="ECO:0000256" key="1">
    <source>
        <dbReference type="ARBA" id="ARBA00004651"/>
    </source>
</evidence>
<feature type="transmembrane region" description="Helical" evidence="6">
    <location>
        <begin position="7"/>
        <end position="29"/>
    </location>
</feature>
<feature type="domain" description="DUF3817" evidence="7">
    <location>
        <begin position="3"/>
        <end position="86"/>
    </location>
</feature>
<evidence type="ECO:0000256" key="2">
    <source>
        <dbReference type="ARBA" id="ARBA00022475"/>
    </source>
</evidence>
<reference evidence="9" key="1">
    <citation type="journal article" date="2019" name="Int. J. Syst. Evol. Microbiol.">
        <title>The Global Catalogue of Microorganisms (GCM) 10K type strain sequencing project: providing services to taxonomists for standard genome sequencing and annotation.</title>
        <authorList>
            <consortium name="The Broad Institute Genomics Platform"/>
            <consortium name="The Broad Institute Genome Sequencing Center for Infectious Disease"/>
            <person name="Wu L."/>
            <person name="Ma J."/>
        </authorList>
    </citation>
    <scope>NUCLEOTIDE SEQUENCE [LARGE SCALE GENOMIC DNA]</scope>
    <source>
        <strain evidence="9">KCTC 42281</strain>
    </source>
</reference>
<dbReference type="EMBL" id="JBHRYD010000001">
    <property type="protein sequence ID" value="MFC3704227.1"/>
    <property type="molecule type" value="Genomic_DNA"/>
</dbReference>
<proteinExistence type="predicted"/>
<comment type="caution">
    <text evidence="8">The sequence shown here is derived from an EMBL/GenBank/DDBJ whole genome shotgun (WGS) entry which is preliminary data.</text>
</comment>
<gene>
    <name evidence="8" type="ORF">ACFOOL_05590</name>
</gene>
<evidence type="ECO:0000259" key="7">
    <source>
        <dbReference type="Pfam" id="PF12823"/>
    </source>
</evidence>
<dbReference type="PANTHER" id="PTHR40077">
    <property type="entry name" value="MEMBRANE PROTEIN-RELATED"/>
    <property type="match status" value="1"/>
</dbReference>
<dbReference type="PANTHER" id="PTHR40077:SF1">
    <property type="entry name" value="MEMBRANE PROTEIN"/>
    <property type="match status" value="1"/>
</dbReference>
<dbReference type="NCBIfam" id="TIGR03954">
    <property type="entry name" value="integ_memb_HG"/>
    <property type="match status" value="1"/>
</dbReference>
<evidence type="ECO:0000256" key="4">
    <source>
        <dbReference type="ARBA" id="ARBA00022989"/>
    </source>
</evidence>
<evidence type="ECO:0000256" key="6">
    <source>
        <dbReference type="SAM" id="Phobius"/>
    </source>
</evidence>
<dbReference type="Pfam" id="PF12823">
    <property type="entry name" value="DUF3817"/>
    <property type="match status" value="1"/>
</dbReference>
<feature type="transmembrane region" description="Helical" evidence="6">
    <location>
        <begin position="35"/>
        <end position="53"/>
    </location>
</feature>
<protein>
    <submittedName>
        <fullName evidence="8">DUF3817 domain-containing protein</fullName>
    </submittedName>
</protein>
<evidence type="ECO:0000256" key="3">
    <source>
        <dbReference type="ARBA" id="ARBA00022692"/>
    </source>
</evidence>
<name>A0ABV7WZ60_9HYPH</name>
<sequence>MIRTFRYIGLAEGVTTLALFLVAMPAKYWFGYPDLVPPVGMIHGIAFVFYILAMPACLRGRGFTPWEWTRTALASFFPFGTFLNDPLLARKQQQAGAPA</sequence>
<dbReference type="Proteomes" id="UP001595613">
    <property type="component" value="Unassembled WGS sequence"/>
</dbReference>